<proteinExistence type="predicted"/>
<evidence type="ECO:0000313" key="2">
    <source>
        <dbReference type="EMBL" id="SFU22797.1"/>
    </source>
</evidence>
<dbReference type="AlphaFoldDB" id="A0A1I7EFU0"/>
<evidence type="ECO:0000256" key="1">
    <source>
        <dbReference type="SAM" id="MobiDB-lite"/>
    </source>
</evidence>
<feature type="region of interest" description="Disordered" evidence="1">
    <location>
        <begin position="33"/>
        <end position="56"/>
    </location>
</feature>
<reference evidence="2 3" key="1">
    <citation type="submission" date="2016-10" db="EMBL/GenBank/DDBJ databases">
        <authorList>
            <person name="de Groot N.N."/>
        </authorList>
    </citation>
    <scope>NUCLEOTIDE SEQUENCE [LARGE SCALE GENOMIC DNA]</scope>
    <source>
        <strain evidence="2 3">LMG 27731</strain>
    </source>
</reference>
<dbReference type="EMBL" id="FPBH01000019">
    <property type="protein sequence ID" value="SFU22797.1"/>
    <property type="molecule type" value="Genomic_DNA"/>
</dbReference>
<gene>
    <name evidence="2" type="ORF">SAMN05192563_101952</name>
</gene>
<dbReference type="Proteomes" id="UP000198844">
    <property type="component" value="Unassembled WGS sequence"/>
</dbReference>
<organism evidence="2 3">
    <name type="scientific">Paraburkholderia aspalathi</name>
    <dbReference type="NCBI Taxonomy" id="1324617"/>
    <lineage>
        <taxon>Bacteria</taxon>
        <taxon>Pseudomonadati</taxon>
        <taxon>Pseudomonadota</taxon>
        <taxon>Betaproteobacteria</taxon>
        <taxon>Burkholderiales</taxon>
        <taxon>Burkholderiaceae</taxon>
        <taxon>Paraburkholderia</taxon>
    </lineage>
</organism>
<evidence type="ECO:0000313" key="3">
    <source>
        <dbReference type="Proteomes" id="UP000198844"/>
    </source>
</evidence>
<name>A0A1I7EFU0_9BURK</name>
<protein>
    <submittedName>
        <fullName evidence="2">Uncharacterized protein</fullName>
    </submittedName>
</protein>
<accession>A0A1I7EFU0</accession>
<sequence length="70" mass="7578">MGFDAAYHGAKNESVLARRGCARMVAWRGATCHPPDWGESHPPPARGSASTNEGWQARLPTIGWLKTMGD</sequence>